<name>A0A544SU58_9BACI</name>
<keyword evidence="4" id="KW-1185">Reference proteome</keyword>
<dbReference type="Gene3D" id="3.40.309.10">
    <property type="entry name" value="Aldehyde Dehydrogenase, Chain A, domain 2"/>
    <property type="match status" value="1"/>
</dbReference>
<keyword evidence="1" id="KW-0560">Oxidoreductase</keyword>
<dbReference type="SUPFAM" id="SSF53720">
    <property type="entry name" value="ALDH-like"/>
    <property type="match status" value="1"/>
</dbReference>
<dbReference type="Gene3D" id="3.40.605.10">
    <property type="entry name" value="Aldehyde Dehydrogenase, Chain A, domain 1"/>
    <property type="match status" value="1"/>
</dbReference>
<dbReference type="PANTHER" id="PTHR11699">
    <property type="entry name" value="ALDEHYDE DEHYDROGENASE-RELATED"/>
    <property type="match status" value="1"/>
</dbReference>
<evidence type="ECO:0000256" key="1">
    <source>
        <dbReference type="ARBA" id="ARBA00023002"/>
    </source>
</evidence>
<dbReference type="InterPro" id="IPR016161">
    <property type="entry name" value="Ald_DH/histidinol_DH"/>
</dbReference>
<dbReference type="InterPro" id="IPR016163">
    <property type="entry name" value="Ald_DH_C"/>
</dbReference>
<dbReference type="Proteomes" id="UP000318937">
    <property type="component" value="Unassembled WGS sequence"/>
</dbReference>
<evidence type="ECO:0000313" key="3">
    <source>
        <dbReference type="EMBL" id="TQR08736.1"/>
    </source>
</evidence>
<dbReference type="Pfam" id="PF00171">
    <property type="entry name" value="Aldedh"/>
    <property type="match status" value="1"/>
</dbReference>
<sequence>MILLSTNELTSAEELIISNASNAQKAYQEFSQEQVDHIVKIVAEKVQKHSLELAKMAVAETGMGVVEHKEMKNNIASLEIYKSIKDEKTVGIIREDFRSKIVEMAYPFGLVLAITPVTNPTSTAIFKTLISLKTQNAVIFSPHPHAVKSTIAALKICHDAAVEAGAPEGLIGWISEPTMGKTRELMRHKKVNLILATGGSGLVKAAYSSGKPAYGVGPGNVPVYIDKNANVIQAAKFIAESKAFDNSTLCSTEQAIVVHASVKRIFMNELQKHSVYVLNDFEKQKVARIISPEIGKLNAEIVGKSALAIAAMVGIHVPKETRVLVAEESGIGKKFPFSVEKLSPILGLYTAKDEDDGIEICSGLLDIGGRGHTFAIHANDNRVVKKFAKQMPVSRVIVNTYSSIGAPGGSTGLTPSLTLGCGSYGGNITGDNITAKHLINIKRIATGIKEVKIPFSKSDHHLEEFTSNRSEPLESIVNKVIQDSKASVDSELVLKLVKNVIQNYSN</sequence>
<dbReference type="EMBL" id="VDGG01000043">
    <property type="protein sequence ID" value="TQR08736.1"/>
    <property type="molecule type" value="Genomic_DNA"/>
</dbReference>
<accession>A0A544SU58</accession>
<comment type="caution">
    <text evidence="3">The sequence shown here is derived from an EMBL/GenBank/DDBJ whole genome shotgun (WGS) entry which is preliminary data.</text>
</comment>
<dbReference type="InterPro" id="IPR015590">
    <property type="entry name" value="Aldehyde_DH_dom"/>
</dbReference>
<dbReference type="InterPro" id="IPR016162">
    <property type="entry name" value="Ald_DH_N"/>
</dbReference>
<protein>
    <submittedName>
        <fullName evidence="3">Aldehyde dehydrogenase family protein</fullName>
    </submittedName>
</protein>
<evidence type="ECO:0000259" key="2">
    <source>
        <dbReference type="Pfam" id="PF00171"/>
    </source>
</evidence>
<feature type="domain" description="Aldehyde dehydrogenase" evidence="2">
    <location>
        <begin position="15"/>
        <end position="273"/>
    </location>
</feature>
<dbReference type="RefSeq" id="WP_142608480.1">
    <property type="nucleotide sequence ID" value="NZ_VDGG01000043.1"/>
</dbReference>
<dbReference type="CDD" id="cd07122">
    <property type="entry name" value="ALDH_F20_ACDH"/>
    <property type="match status" value="1"/>
</dbReference>
<dbReference type="OrthoDB" id="9815791at2"/>
<dbReference type="GO" id="GO:0016620">
    <property type="term" value="F:oxidoreductase activity, acting on the aldehyde or oxo group of donors, NAD or NADP as acceptor"/>
    <property type="evidence" value="ECO:0007669"/>
    <property type="project" value="InterPro"/>
</dbReference>
<organism evidence="3 4">
    <name type="scientific">Psychrobacillus soli</name>
    <dbReference type="NCBI Taxonomy" id="1543965"/>
    <lineage>
        <taxon>Bacteria</taxon>
        <taxon>Bacillati</taxon>
        <taxon>Bacillota</taxon>
        <taxon>Bacilli</taxon>
        <taxon>Bacillales</taxon>
        <taxon>Bacillaceae</taxon>
        <taxon>Psychrobacillus</taxon>
    </lineage>
</organism>
<evidence type="ECO:0000313" key="4">
    <source>
        <dbReference type="Proteomes" id="UP000318937"/>
    </source>
</evidence>
<reference evidence="3 4" key="1">
    <citation type="submission" date="2019-05" db="EMBL/GenBank/DDBJ databases">
        <title>Psychrobacillus vulpis sp. nov., a new species isolated from feces of a red fox that inhabits in The Tablas de Daimiel Natural Park, Albacete, Spain.</title>
        <authorList>
            <person name="Rodriguez M."/>
            <person name="Reina J.C."/>
            <person name="Bejar V."/>
            <person name="Llamas I."/>
        </authorList>
    </citation>
    <scope>NUCLEOTIDE SEQUENCE [LARGE SCALE GENOMIC DNA]</scope>
    <source>
        <strain evidence="3 4">NHI-2</strain>
    </source>
</reference>
<proteinExistence type="predicted"/>
<gene>
    <name evidence="3" type="ORF">FG383_16420</name>
</gene>
<dbReference type="AlphaFoldDB" id="A0A544SU58"/>